<dbReference type="AlphaFoldDB" id="A0A316UCK4"/>
<keyword evidence="3" id="KW-0227">DNA damage</keyword>
<dbReference type="CDD" id="cd08041">
    <property type="entry name" value="OBF_kDNA_ligase_like"/>
    <property type="match status" value="1"/>
</dbReference>
<keyword evidence="9" id="KW-1185">Reference proteome</keyword>
<dbReference type="GO" id="GO:0003909">
    <property type="term" value="F:DNA ligase activity"/>
    <property type="evidence" value="ECO:0007669"/>
    <property type="project" value="InterPro"/>
</dbReference>
<dbReference type="EMBL" id="KZ819322">
    <property type="protein sequence ID" value="PWN22967.1"/>
    <property type="molecule type" value="Genomic_DNA"/>
</dbReference>
<dbReference type="NCBIfam" id="NF006592">
    <property type="entry name" value="PRK09125.1"/>
    <property type="match status" value="1"/>
</dbReference>
<evidence type="ECO:0000256" key="4">
    <source>
        <dbReference type="ARBA" id="ARBA00023204"/>
    </source>
</evidence>
<dbReference type="PROSITE" id="PS50966">
    <property type="entry name" value="ZF_SWIM"/>
    <property type="match status" value="1"/>
</dbReference>
<dbReference type="GeneID" id="37013395"/>
<keyword evidence="4" id="KW-0234">DNA repair</keyword>
<dbReference type="SUPFAM" id="SSF56091">
    <property type="entry name" value="DNA ligase/mRNA capping enzyme, catalytic domain"/>
    <property type="match status" value="1"/>
</dbReference>
<keyword evidence="2" id="KW-0235">DNA replication</keyword>
<evidence type="ECO:0000256" key="6">
    <source>
        <dbReference type="SAM" id="MobiDB-lite"/>
    </source>
</evidence>
<dbReference type="InterPro" id="IPR012340">
    <property type="entry name" value="NA-bd_OB-fold"/>
</dbReference>
<sequence>MDPTTPEVAGVRPKLLLAVGEIHEVQGSGKDKWKIRRCEDGYYSCSCGAWKYAKSPSPYNRTCRHLGTVLGVDYETARVKWGEARIKARSTSPTTPLSQPSATQKRPHVDQGGSSVPAASQDESDYGKLMDAKAWPPPQGSSSKIDVDPWTGHSTFNGRALRKGFDAESAVSMMLSETWDLGSMDPAGWWMSEKLDGCRAYWTGDRLISRSNKEWEAPGWFLDKLPKGFALDGELWRERDGFEELSGICRRRDHEGWRTVSFFVFDAPDLPLPYEERLRSARARVPDGEMSPDEALRGKFGGRIATLPMTNCTGRAHLETFLGEIQDLGGEGVMLRRQHSPYERGRSSHSRKVKVWYDAEAQVVRHVPGDGRYKGQMGSLALLMECGTIFTCGSGLTDAMRRDWQPPKGTIVRYRFHEMTQDGCPRFPIYVGICHDRDRPQDAVVKSAGIRLAKRARIDEQSPHRFASLETTHNKGEGSSR</sequence>
<dbReference type="Pfam" id="PF14743">
    <property type="entry name" value="DNA_ligase_OB_2"/>
    <property type="match status" value="1"/>
</dbReference>
<dbReference type="RefSeq" id="XP_025350127.1">
    <property type="nucleotide sequence ID" value="XM_025491661.1"/>
</dbReference>
<dbReference type="Gene3D" id="2.40.50.140">
    <property type="entry name" value="Nucleic acid-binding proteins"/>
    <property type="match status" value="1"/>
</dbReference>
<keyword evidence="5" id="KW-0479">Metal-binding</keyword>
<dbReference type="Proteomes" id="UP000245942">
    <property type="component" value="Unassembled WGS sequence"/>
</dbReference>
<evidence type="ECO:0000259" key="7">
    <source>
        <dbReference type="PROSITE" id="PS50966"/>
    </source>
</evidence>
<reference evidence="8 9" key="1">
    <citation type="journal article" date="2018" name="Mol. Biol. Evol.">
        <title>Broad Genomic Sampling Reveals a Smut Pathogenic Ancestry of the Fungal Clade Ustilaginomycotina.</title>
        <authorList>
            <person name="Kijpornyongpan T."/>
            <person name="Mondo S.J."/>
            <person name="Barry K."/>
            <person name="Sandor L."/>
            <person name="Lee J."/>
            <person name="Lipzen A."/>
            <person name="Pangilinan J."/>
            <person name="LaButti K."/>
            <person name="Hainaut M."/>
            <person name="Henrissat B."/>
            <person name="Grigoriev I.V."/>
            <person name="Spatafora J.W."/>
            <person name="Aime M.C."/>
        </authorList>
    </citation>
    <scope>NUCLEOTIDE SEQUENCE [LARGE SCALE GENOMIC DNA]</scope>
    <source>
        <strain evidence="8 9">MCA 4718</strain>
    </source>
</reference>
<dbReference type="GO" id="GO:0006260">
    <property type="term" value="P:DNA replication"/>
    <property type="evidence" value="ECO:0007669"/>
    <property type="project" value="UniProtKB-KW"/>
</dbReference>
<dbReference type="PROSITE" id="PS00333">
    <property type="entry name" value="DNA_LIGASE_A2"/>
    <property type="match status" value="1"/>
</dbReference>
<dbReference type="Gene3D" id="3.30.470.30">
    <property type="entry name" value="DNA ligase/mRNA capping enzyme"/>
    <property type="match status" value="1"/>
</dbReference>
<dbReference type="InterPro" id="IPR029319">
    <property type="entry name" value="DNA_ligase_OB"/>
</dbReference>
<dbReference type="CDD" id="cd07896">
    <property type="entry name" value="Adenylation_kDNA_ligase_like"/>
    <property type="match status" value="1"/>
</dbReference>
<feature type="compositionally biased region" description="Basic and acidic residues" evidence="6">
    <location>
        <begin position="472"/>
        <end position="481"/>
    </location>
</feature>
<feature type="region of interest" description="Disordered" evidence="6">
    <location>
        <begin position="461"/>
        <end position="481"/>
    </location>
</feature>
<gene>
    <name evidence="8" type="ORF">BCV69DRAFT_280576</name>
</gene>
<keyword evidence="5" id="KW-0862">Zinc</keyword>
<dbReference type="InterPro" id="IPR050326">
    <property type="entry name" value="NAD_dep_DNA_ligaseB"/>
</dbReference>
<protein>
    <submittedName>
        <fullName evidence="8">DNA ligase/mRNA capping enzyme</fullName>
    </submittedName>
</protein>
<evidence type="ECO:0000256" key="2">
    <source>
        <dbReference type="ARBA" id="ARBA00022705"/>
    </source>
</evidence>
<evidence type="ECO:0000313" key="8">
    <source>
        <dbReference type="EMBL" id="PWN22967.1"/>
    </source>
</evidence>
<evidence type="ECO:0000313" key="9">
    <source>
        <dbReference type="Proteomes" id="UP000245942"/>
    </source>
</evidence>
<dbReference type="GO" id="GO:0008270">
    <property type="term" value="F:zinc ion binding"/>
    <property type="evidence" value="ECO:0007669"/>
    <property type="project" value="UniProtKB-KW"/>
</dbReference>
<dbReference type="Gene3D" id="3.30.1490.70">
    <property type="match status" value="1"/>
</dbReference>
<dbReference type="OrthoDB" id="411785at2759"/>
<evidence type="ECO:0000256" key="1">
    <source>
        <dbReference type="ARBA" id="ARBA00022598"/>
    </source>
</evidence>
<dbReference type="PANTHER" id="PTHR47810">
    <property type="entry name" value="DNA LIGASE"/>
    <property type="match status" value="1"/>
</dbReference>
<feature type="region of interest" description="Disordered" evidence="6">
    <location>
        <begin position="85"/>
        <end position="149"/>
    </location>
</feature>
<name>A0A316UCK4_9BASI</name>
<feature type="domain" description="SWIM-type" evidence="7">
    <location>
        <begin position="33"/>
        <end position="74"/>
    </location>
</feature>
<dbReference type="PANTHER" id="PTHR47810:SF1">
    <property type="entry name" value="DNA LIGASE B"/>
    <property type="match status" value="1"/>
</dbReference>
<proteinExistence type="predicted"/>
<evidence type="ECO:0000256" key="3">
    <source>
        <dbReference type="ARBA" id="ARBA00022763"/>
    </source>
</evidence>
<dbReference type="InterPro" id="IPR016059">
    <property type="entry name" value="DNA_ligase_ATP-dep_CS"/>
</dbReference>
<dbReference type="SUPFAM" id="SSF50249">
    <property type="entry name" value="Nucleic acid-binding proteins"/>
    <property type="match status" value="1"/>
</dbReference>
<keyword evidence="5" id="KW-0863">Zinc-finger</keyword>
<dbReference type="InterPro" id="IPR007527">
    <property type="entry name" value="Znf_SWIM"/>
</dbReference>
<dbReference type="STRING" id="1684307.A0A316UCK4"/>
<feature type="compositionally biased region" description="Low complexity" evidence="6">
    <location>
        <begin position="90"/>
        <end position="103"/>
    </location>
</feature>
<organism evidence="8 9">
    <name type="scientific">Pseudomicrostroma glucosiphilum</name>
    <dbReference type="NCBI Taxonomy" id="1684307"/>
    <lineage>
        <taxon>Eukaryota</taxon>
        <taxon>Fungi</taxon>
        <taxon>Dikarya</taxon>
        <taxon>Basidiomycota</taxon>
        <taxon>Ustilaginomycotina</taxon>
        <taxon>Exobasidiomycetes</taxon>
        <taxon>Microstromatales</taxon>
        <taxon>Microstromatales incertae sedis</taxon>
        <taxon>Pseudomicrostroma</taxon>
    </lineage>
</organism>
<dbReference type="GO" id="GO:0006281">
    <property type="term" value="P:DNA repair"/>
    <property type="evidence" value="ECO:0007669"/>
    <property type="project" value="UniProtKB-KW"/>
</dbReference>
<evidence type="ECO:0000256" key="5">
    <source>
        <dbReference type="PROSITE-ProRule" id="PRU00325"/>
    </source>
</evidence>
<accession>A0A316UCK4</accession>
<keyword evidence="1 8" id="KW-0436">Ligase</keyword>